<dbReference type="Pfam" id="PF00890">
    <property type="entry name" value="FAD_binding_2"/>
    <property type="match status" value="1"/>
</dbReference>
<name>A0A3N0B1P8_9ACTN</name>
<dbReference type="InterPro" id="IPR050315">
    <property type="entry name" value="FAD-oxidoreductase_2"/>
</dbReference>
<feature type="domain" description="FAD-dependent oxidoreductase 2 FAD-binding" evidence="7">
    <location>
        <begin position="78"/>
        <end position="556"/>
    </location>
</feature>
<dbReference type="PROSITE" id="PS51257">
    <property type="entry name" value="PROKAR_LIPOPROTEIN"/>
    <property type="match status" value="1"/>
</dbReference>
<evidence type="ECO:0000256" key="6">
    <source>
        <dbReference type="SAM" id="SignalP"/>
    </source>
</evidence>
<evidence type="ECO:0000313" key="8">
    <source>
        <dbReference type="EMBL" id="RNL40506.1"/>
    </source>
</evidence>
<comment type="cofactor">
    <cofactor evidence="1">
        <name>FAD</name>
        <dbReference type="ChEBI" id="CHEBI:57692"/>
    </cofactor>
</comment>
<dbReference type="InterPro" id="IPR006311">
    <property type="entry name" value="TAT_signal"/>
</dbReference>
<reference evidence="9" key="1">
    <citation type="submission" date="2018-05" db="EMBL/GenBank/DDBJ databases">
        <title>Genome Sequencing of selected type strains of the family Eggerthellaceae.</title>
        <authorList>
            <person name="Danylec N."/>
            <person name="Stoll D.A."/>
            <person name="Doetsch A."/>
            <person name="Huch M."/>
        </authorList>
    </citation>
    <scope>NUCLEOTIDE SEQUENCE [LARGE SCALE GENOMIC DNA]</scope>
    <source>
        <strain evidence="9">DSM 24851</strain>
    </source>
</reference>
<keyword evidence="9" id="KW-1185">Reference proteome</keyword>
<dbReference type="AlphaFoldDB" id="A0A3N0B1P8"/>
<evidence type="ECO:0000256" key="5">
    <source>
        <dbReference type="SAM" id="MobiDB-lite"/>
    </source>
</evidence>
<dbReference type="SUPFAM" id="SSF51905">
    <property type="entry name" value="FAD/NAD(P)-binding domain"/>
    <property type="match status" value="1"/>
</dbReference>
<proteinExistence type="predicted"/>
<evidence type="ECO:0000256" key="2">
    <source>
        <dbReference type="ARBA" id="ARBA00022630"/>
    </source>
</evidence>
<dbReference type="GO" id="GO:0008202">
    <property type="term" value="P:steroid metabolic process"/>
    <property type="evidence" value="ECO:0007669"/>
    <property type="project" value="UniProtKB-ARBA"/>
</dbReference>
<dbReference type="RefSeq" id="WP_123208658.1">
    <property type="nucleotide sequence ID" value="NZ_JBHTHO010000005.1"/>
</dbReference>
<organism evidence="8 9">
    <name type="scientific">Slackia equolifaciens</name>
    <dbReference type="NCBI Taxonomy" id="498718"/>
    <lineage>
        <taxon>Bacteria</taxon>
        <taxon>Bacillati</taxon>
        <taxon>Actinomycetota</taxon>
        <taxon>Coriobacteriia</taxon>
        <taxon>Eggerthellales</taxon>
        <taxon>Eggerthellaceae</taxon>
        <taxon>Slackia</taxon>
    </lineage>
</organism>
<dbReference type="InterPro" id="IPR003953">
    <property type="entry name" value="FAD-dep_OxRdtase_2_FAD-bd"/>
</dbReference>
<evidence type="ECO:0000259" key="7">
    <source>
        <dbReference type="Pfam" id="PF00890"/>
    </source>
</evidence>
<evidence type="ECO:0000256" key="3">
    <source>
        <dbReference type="ARBA" id="ARBA00022827"/>
    </source>
</evidence>
<feature type="compositionally biased region" description="Low complexity" evidence="5">
    <location>
        <begin position="35"/>
        <end position="52"/>
    </location>
</feature>
<dbReference type="PROSITE" id="PS51318">
    <property type="entry name" value="TAT"/>
    <property type="match status" value="1"/>
</dbReference>
<accession>A0A3N0B1P8</accession>
<dbReference type="PANTHER" id="PTHR43400">
    <property type="entry name" value="FUMARATE REDUCTASE"/>
    <property type="match status" value="1"/>
</dbReference>
<dbReference type="Gene3D" id="3.50.50.60">
    <property type="entry name" value="FAD/NAD(P)-binding domain"/>
    <property type="match status" value="1"/>
</dbReference>
<dbReference type="Proteomes" id="UP000269591">
    <property type="component" value="Unassembled WGS sequence"/>
</dbReference>
<dbReference type="OrthoDB" id="9813348at2"/>
<keyword evidence="4" id="KW-0560">Oxidoreductase</keyword>
<dbReference type="InterPro" id="IPR036188">
    <property type="entry name" value="FAD/NAD-bd_sf"/>
</dbReference>
<keyword evidence="3" id="KW-0274">FAD</keyword>
<protein>
    <submittedName>
        <fullName evidence="8">Flavoprotein</fullName>
    </submittedName>
</protein>
<evidence type="ECO:0000256" key="4">
    <source>
        <dbReference type="ARBA" id="ARBA00023002"/>
    </source>
</evidence>
<sequence length="590" mass="63816">MTKQDLSRRAFLGLGAAAAAVAGAGLAGCAPAGKADSAEGATSGSGATTTGGDPLTFQPSFMTAPEVPAEVAEEKDCDVVIVGYGLAGSAAAKAAAEEGAKVIVIEKQDESNFTVVSMAGDFGVVGSQIQKDLGIEWAPKEDIINELMKDMAYRPDPEFLGYWYDHSGEDFDWFIEGADYEVLPTTAANQKTDKPNYIRPKCFPPLEGYDWHEEYYPYFHGTITTNPNMQWACQAAQQAAIDTGNVEIMFATWGEQLIKGDDGAISGIYVHDMDGKYTKINCKSVVVTTGDYGNNMEMRQYYIPWANEFTSFYGTMDAAGNIGNTGDGHLMCMWAGAKMELGPHAPMTHHMGGALGVDSYLQLNLRGERFMNEDVPGQNIADQLTRQPVSDNEEDRAAGVKSWQIFDSKWPEQIKDMPDGHGYVNHYIPADEVDKYPTVLAGFGLGYTTDEMVEQAVTVKADTIDDLIAQMGLPAEAAKASIERYNELCHKGVDEDFGKMPKRMFPVENPPFYACQFASAGMLVLVGGIDCDINMHALDNNDKVIPGLYVAGNTMGRRFLVEYPVVVAGISLGTAMSFGRLAGTNAAKGI</sequence>
<dbReference type="EMBL" id="QIBX01000006">
    <property type="protein sequence ID" value="RNL40506.1"/>
    <property type="molecule type" value="Genomic_DNA"/>
</dbReference>
<dbReference type="GO" id="GO:0033765">
    <property type="term" value="F:steroid dehydrogenase activity, acting on the CH-CH group of donors"/>
    <property type="evidence" value="ECO:0007669"/>
    <property type="project" value="UniProtKB-ARBA"/>
</dbReference>
<evidence type="ECO:0000313" key="9">
    <source>
        <dbReference type="Proteomes" id="UP000269591"/>
    </source>
</evidence>
<keyword evidence="2" id="KW-0285">Flavoprotein</keyword>
<keyword evidence="6" id="KW-0732">Signal</keyword>
<feature type="signal peptide" evidence="6">
    <location>
        <begin position="1"/>
        <end position="27"/>
    </location>
</feature>
<feature type="region of interest" description="Disordered" evidence="5">
    <location>
        <begin position="35"/>
        <end position="58"/>
    </location>
</feature>
<comment type="caution">
    <text evidence="8">The sequence shown here is derived from an EMBL/GenBank/DDBJ whole genome shotgun (WGS) entry which is preliminary data.</text>
</comment>
<dbReference type="Gene3D" id="3.90.700.10">
    <property type="entry name" value="Succinate dehydrogenase/fumarate reductase flavoprotein, catalytic domain"/>
    <property type="match status" value="1"/>
</dbReference>
<dbReference type="SUPFAM" id="SSF56425">
    <property type="entry name" value="Succinate dehydrogenase/fumarate reductase flavoprotein, catalytic domain"/>
    <property type="match status" value="1"/>
</dbReference>
<dbReference type="PANTHER" id="PTHR43400:SF10">
    <property type="entry name" value="3-OXOSTEROID 1-DEHYDROGENASE"/>
    <property type="match status" value="1"/>
</dbReference>
<feature type="chain" id="PRO_5039363257" evidence="6">
    <location>
        <begin position="28"/>
        <end position="590"/>
    </location>
</feature>
<dbReference type="InterPro" id="IPR027477">
    <property type="entry name" value="Succ_DH/fumarate_Rdtase_cat_sf"/>
</dbReference>
<gene>
    <name evidence="8" type="ORF">DMP06_05105</name>
</gene>
<evidence type="ECO:0000256" key="1">
    <source>
        <dbReference type="ARBA" id="ARBA00001974"/>
    </source>
</evidence>